<reference evidence="1" key="1">
    <citation type="journal article" date="2014" name="Front. Microbiol.">
        <title>High frequency of phylogenetically diverse reductive dehalogenase-homologous genes in deep subseafloor sedimentary metagenomes.</title>
        <authorList>
            <person name="Kawai M."/>
            <person name="Futagami T."/>
            <person name="Toyoda A."/>
            <person name="Takaki Y."/>
            <person name="Nishi S."/>
            <person name="Hori S."/>
            <person name="Arai W."/>
            <person name="Tsubouchi T."/>
            <person name="Morono Y."/>
            <person name="Uchiyama I."/>
            <person name="Ito T."/>
            <person name="Fujiyama A."/>
            <person name="Inagaki F."/>
            <person name="Takami H."/>
        </authorList>
    </citation>
    <scope>NUCLEOTIDE SEQUENCE</scope>
    <source>
        <strain evidence="1">Expedition CK06-06</strain>
    </source>
</reference>
<name>X0ZI95_9ZZZZ</name>
<protein>
    <submittedName>
        <fullName evidence="1">Uncharacterized protein</fullName>
    </submittedName>
</protein>
<gene>
    <name evidence="1" type="ORF">S01H4_07228</name>
</gene>
<organism evidence="1">
    <name type="scientific">marine sediment metagenome</name>
    <dbReference type="NCBI Taxonomy" id="412755"/>
    <lineage>
        <taxon>unclassified sequences</taxon>
        <taxon>metagenomes</taxon>
        <taxon>ecological metagenomes</taxon>
    </lineage>
</organism>
<accession>X0ZI95</accession>
<sequence>MNIDSKTQFVLDNMVQAWACEECNTTWIHFKDGSNDGFYRLTEDPRILCPKCRDIDLKIEENTIMTAERWTNDS</sequence>
<comment type="caution">
    <text evidence="1">The sequence shown here is derived from an EMBL/GenBank/DDBJ whole genome shotgun (WGS) entry which is preliminary data.</text>
</comment>
<dbReference type="EMBL" id="BART01002342">
    <property type="protein sequence ID" value="GAG60078.1"/>
    <property type="molecule type" value="Genomic_DNA"/>
</dbReference>
<proteinExistence type="predicted"/>
<evidence type="ECO:0000313" key="1">
    <source>
        <dbReference type="EMBL" id="GAG60078.1"/>
    </source>
</evidence>
<dbReference type="AlphaFoldDB" id="X0ZI95"/>